<name>A0A7R9HV64_9NEOP</name>
<protein>
    <submittedName>
        <fullName evidence="2">Uncharacterized protein</fullName>
    </submittedName>
</protein>
<gene>
    <name evidence="2" type="ORF">TBIB3V08_LOCUS74</name>
</gene>
<reference evidence="2" key="1">
    <citation type="submission" date="2020-11" db="EMBL/GenBank/DDBJ databases">
        <authorList>
            <person name="Tran Van P."/>
        </authorList>
    </citation>
    <scope>NUCLEOTIDE SEQUENCE</scope>
</reference>
<organism evidence="2">
    <name type="scientific">Timema bartmani</name>
    <dbReference type="NCBI Taxonomy" id="61472"/>
    <lineage>
        <taxon>Eukaryota</taxon>
        <taxon>Metazoa</taxon>
        <taxon>Ecdysozoa</taxon>
        <taxon>Arthropoda</taxon>
        <taxon>Hexapoda</taxon>
        <taxon>Insecta</taxon>
        <taxon>Pterygota</taxon>
        <taxon>Neoptera</taxon>
        <taxon>Polyneoptera</taxon>
        <taxon>Phasmatodea</taxon>
        <taxon>Timematodea</taxon>
        <taxon>Timematoidea</taxon>
        <taxon>Timematidae</taxon>
        <taxon>Timema</taxon>
    </lineage>
</organism>
<sequence length="878" mass="95458">MFDSVATPKSYTELGRLNIEEVNLHLRGRRVGNNLGKTPSSSPERDSNLDLPVLGSLAQHETSALANHATETGHSSGLENSRKVRCADHTTPSFRKVGTIVANGGGRTPDRYSNPDLPVIGSLVKHESDALDHVATEAGAGDVENARKEELQQGLVGVFLSNLCKIVLIVLVYVSRVLRRGVAGIGRCLPKQPVKIVRTLNIAQEKYPLTPAGFEPRRALYTKTTDIDVTMLSPTRDATFSHPQNTHNAALRYGYGLLRGMVAIPARPISATTVFRYHTFTLIADSYSRIAGVSVSLSLAPTVGSGYVTVCWGWDTMLVYVQISFCAGLCLCRMRAQGNLFLMGCMNWSNPVGVCESLRGRVVRPSRRARARYITNYVTEIISRNIRSGISAFGELQTSRYGGDRKHCTEFCSVLKLEPTALFNQSEPCNPACSFVVWLVIKLGTQLHSLTTSEGTAGVIEEISPTLSTLATLGDGMLLFGIVTTKRSCELHRGSSELKVSALVNQLTRARLKGSLTRYSCKCPSYEILSVHPQTGLVPPARNQLTVASKYLIEEKSVITFCFAAHLQPGRGLETGIEIKQVFKSQLIFDAIYSLFYTPYLPPRGCTLQSRNYCFNESWSWSRLHLIRLTTSEMEEVERDGVTTYLAYIPLSPPSLPLQLTSFTGSKPAFAWRKSGKPFRENHHSSPERESNLDLPVLGSLAQHETSALANYATEAKVFALLIDCQEDAPPVPAAIIQPAAPDSPDPLALFSEDGICLVGGDWSMDYLDPYGLNAGLKDHEPPAVNLAVCVRAPPLESSEEEMGPVPDQLLEAVGALPGAAVFTPPAGFTPQDPTAASGNVIKVQMDGGNVGSILLPSSWVKCVVPANTPTTPSSWRE</sequence>
<proteinExistence type="predicted"/>
<dbReference type="AlphaFoldDB" id="A0A7R9HV64"/>
<dbReference type="EMBL" id="OD564274">
    <property type="protein sequence ID" value="CAD7437463.1"/>
    <property type="molecule type" value="Genomic_DNA"/>
</dbReference>
<feature type="region of interest" description="Disordered" evidence="1">
    <location>
        <begin position="30"/>
        <end position="50"/>
    </location>
</feature>
<accession>A0A7R9HV64</accession>
<evidence type="ECO:0000256" key="1">
    <source>
        <dbReference type="SAM" id="MobiDB-lite"/>
    </source>
</evidence>
<evidence type="ECO:0000313" key="2">
    <source>
        <dbReference type="EMBL" id="CAD7437463.1"/>
    </source>
</evidence>